<protein>
    <submittedName>
        <fullName evidence="1">Polyketide synthase</fullName>
    </submittedName>
</protein>
<reference evidence="1" key="2">
    <citation type="submission" date="2023-01" db="EMBL/GenBank/DDBJ databases">
        <authorList>
            <person name="Petersen C."/>
        </authorList>
    </citation>
    <scope>NUCLEOTIDE SEQUENCE</scope>
    <source>
        <strain evidence="1">IBT 15450</strain>
    </source>
</reference>
<dbReference type="GO" id="GO:0016740">
    <property type="term" value="F:transferase activity"/>
    <property type="evidence" value="ECO:0007669"/>
    <property type="project" value="InterPro"/>
</dbReference>
<reference evidence="1" key="1">
    <citation type="journal article" date="2023" name="IMA Fungus">
        <title>Comparative genomic study of the Penicillium genus elucidates a diverse pangenome and 15 lateral gene transfer events.</title>
        <authorList>
            <person name="Petersen C."/>
            <person name="Sorensen T."/>
            <person name="Nielsen M.R."/>
            <person name="Sondergaard T.E."/>
            <person name="Sorensen J.L."/>
            <person name="Fitzpatrick D.A."/>
            <person name="Frisvad J.C."/>
            <person name="Nielsen K.L."/>
        </authorList>
    </citation>
    <scope>NUCLEOTIDE SEQUENCE</scope>
    <source>
        <strain evidence="1">IBT 15450</strain>
    </source>
</reference>
<dbReference type="Proteomes" id="UP001219568">
    <property type="component" value="Unassembled WGS sequence"/>
</dbReference>
<gene>
    <name evidence="1" type="ORF">N7460_000141</name>
</gene>
<proteinExistence type="predicted"/>
<name>A0AAD6IMX6_PENCN</name>
<keyword evidence="2" id="KW-1185">Reference proteome</keyword>
<dbReference type="EMBL" id="JAQJZL010000001">
    <property type="protein sequence ID" value="KAJ6056867.1"/>
    <property type="molecule type" value="Genomic_DNA"/>
</dbReference>
<dbReference type="InterPro" id="IPR016035">
    <property type="entry name" value="Acyl_Trfase/lysoPLipase"/>
</dbReference>
<comment type="caution">
    <text evidence="1">The sequence shown here is derived from an EMBL/GenBank/DDBJ whole genome shotgun (WGS) entry which is preliminary data.</text>
</comment>
<dbReference type="Gene3D" id="3.40.366.10">
    <property type="entry name" value="Malonyl-Coenzyme A Acyl Carrier Protein, domain 2"/>
    <property type="match status" value="1"/>
</dbReference>
<evidence type="ECO:0000313" key="1">
    <source>
        <dbReference type="EMBL" id="KAJ6056867.1"/>
    </source>
</evidence>
<dbReference type="AlphaFoldDB" id="A0AAD6IMX6"/>
<evidence type="ECO:0000313" key="2">
    <source>
        <dbReference type="Proteomes" id="UP001219568"/>
    </source>
</evidence>
<sequence>MADALKELLDEQGVFTRKLNVEHATHSAHMEQFSEEYKGLVGSLLSKHLLRFEHPVHMFSTLTGRLLDDSSVPEMASHWCDSMMRPVKFTEAVLRCAVVQRREISPRLRVVGWTLFLKSARTQQCKVQ</sequence>
<dbReference type="SUPFAM" id="SSF52151">
    <property type="entry name" value="FabD/lysophospholipase-like"/>
    <property type="match status" value="1"/>
</dbReference>
<organism evidence="1 2">
    <name type="scientific">Penicillium canescens</name>
    <dbReference type="NCBI Taxonomy" id="5083"/>
    <lineage>
        <taxon>Eukaryota</taxon>
        <taxon>Fungi</taxon>
        <taxon>Dikarya</taxon>
        <taxon>Ascomycota</taxon>
        <taxon>Pezizomycotina</taxon>
        <taxon>Eurotiomycetes</taxon>
        <taxon>Eurotiomycetidae</taxon>
        <taxon>Eurotiales</taxon>
        <taxon>Aspergillaceae</taxon>
        <taxon>Penicillium</taxon>
    </lineage>
</organism>
<accession>A0AAD6IMX6</accession>
<dbReference type="InterPro" id="IPR001227">
    <property type="entry name" value="Ac_transferase_dom_sf"/>
</dbReference>